<dbReference type="OrthoDB" id="300981at2759"/>
<dbReference type="EMBL" id="CAJJDP010000162">
    <property type="protein sequence ID" value="CAD8212995.1"/>
    <property type="molecule type" value="Genomic_DNA"/>
</dbReference>
<dbReference type="AlphaFoldDB" id="A0A8S1YG32"/>
<comment type="caution">
    <text evidence="1">The sequence shown here is derived from an EMBL/GenBank/DDBJ whole genome shotgun (WGS) entry which is preliminary data.</text>
</comment>
<protein>
    <recommendedName>
        <fullName evidence="3">CHAT domain-containing protein</fullName>
    </recommendedName>
</protein>
<evidence type="ECO:0008006" key="3">
    <source>
        <dbReference type="Google" id="ProtNLM"/>
    </source>
</evidence>
<name>A0A8S1YG32_PAROT</name>
<organism evidence="1 2">
    <name type="scientific">Paramecium octaurelia</name>
    <dbReference type="NCBI Taxonomy" id="43137"/>
    <lineage>
        <taxon>Eukaryota</taxon>
        <taxon>Sar</taxon>
        <taxon>Alveolata</taxon>
        <taxon>Ciliophora</taxon>
        <taxon>Intramacronucleata</taxon>
        <taxon>Oligohymenophorea</taxon>
        <taxon>Peniculida</taxon>
        <taxon>Parameciidae</taxon>
        <taxon>Paramecium</taxon>
    </lineage>
</organism>
<gene>
    <name evidence="1" type="ORF">POCTA_138.1.T1600021</name>
</gene>
<proteinExistence type="predicted"/>
<keyword evidence="2" id="KW-1185">Reference proteome</keyword>
<evidence type="ECO:0000313" key="1">
    <source>
        <dbReference type="EMBL" id="CAD8212995.1"/>
    </source>
</evidence>
<accession>A0A8S1YG32</accession>
<evidence type="ECO:0000313" key="2">
    <source>
        <dbReference type="Proteomes" id="UP000683925"/>
    </source>
</evidence>
<reference evidence="1" key="1">
    <citation type="submission" date="2021-01" db="EMBL/GenBank/DDBJ databases">
        <authorList>
            <consortium name="Genoscope - CEA"/>
            <person name="William W."/>
        </authorList>
    </citation>
    <scope>NUCLEOTIDE SEQUENCE</scope>
</reference>
<dbReference type="Proteomes" id="UP000683925">
    <property type="component" value="Unassembled WGS sequence"/>
</dbReference>
<sequence>MKTPFCIRLQILGIQPNDEVEYFENPDSFENSQKVFPLNNNGQIYGIYVSRLDYYIKKNYVQEGKIVKGRLIYTFYNYFTQQFVDVFDLLCMENNFIKLDGQFWFKDENALQPLIIRLKVQIYYQEYLRFQHFLENIELEKKNLYNSIEKAKAELTVNYENLNNFKMRVNQLKQCYHIQPQYPEIDIAILYSHPLVNQNEKRVNPVQYYDDISNFKKRISALNKKVTYLITQATKENLRWVLKYNPKIIHIIAHGENDTNQLNQYLQFENNCTDDFVYREDLQLIMKDSKKSLVFLACCYAGEIAKNIQQYATTIAVDKELKMLDDAGILYFSSLYENLLEKKTLQESHEEAKKKVEVELGEKNYQCCHSHSHRQTCKEVFGKNSDLCFSDWTQCECKKKSADLIKDRLSHLWGPNPNDQCKEVCEVILKQIQDKSQREFVKMKLDDLAEDGVLRVCCCELAEKLKEDSFTFIQHTESEKFQIYSSISSQSQIFNQVENGNLIELNQLSWEEQYFIAWKRDAKIIFHKLSEIFYTNKRQIIKICAGHSKGEMHVIKFAHQVSKYFKFRKLKFYKRNEIDDILIIQDKLENIEKLLQMSYEARMSYIFIIHKINKELFLKSKDRLAQLNQKGTVILISNSELIELELDSNYYKIMLKDWENLSDRKEKCDFFKIIGEYGEEIKEKILGELGEDKLKRLKYNDLLDEIENILNKYQDQIVQN</sequence>
<dbReference type="OMA" id="FKMRVNQ"/>